<name>A0A2V2MZB3_9EURY</name>
<feature type="transmembrane region" description="Helical" evidence="7">
    <location>
        <begin position="187"/>
        <end position="207"/>
    </location>
</feature>
<feature type="domain" description="ABC transmembrane type-1" evidence="8">
    <location>
        <begin position="63"/>
        <end position="245"/>
    </location>
</feature>
<dbReference type="SUPFAM" id="SSF161098">
    <property type="entry name" value="MetI-like"/>
    <property type="match status" value="1"/>
</dbReference>
<evidence type="ECO:0000256" key="2">
    <source>
        <dbReference type="ARBA" id="ARBA00022448"/>
    </source>
</evidence>
<sequence>MGTNTSPGKRSPVWLVISLAAAIIFWQVVADYVVRNKFILPSATDTFAAFLQLWAGGTIWVDIWTSLMHFAIGLFLALAIGVPIGICIGWFEKVNRLLDPLIEIIRPIPPLAWIPFAIVWFGLTDFSAGFVIFIGSVFPILINTYEGFRSVPRVFVEAGRMLGCTSSLSLIRYIALPAALPHLAAGFRIASGVAWMCLVAAEMFGVSRFGLGQKIWWYYNLHQMDSVLVYMLLLGFIGLFIDYLFRYGIDHSLLRWRVGEVN</sequence>
<gene>
    <name evidence="9" type="ORF">DK846_07625</name>
</gene>
<comment type="subcellular location">
    <subcellularLocation>
        <location evidence="1 7">Cell membrane</location>
        <topology evidence="1 7">Multi-pass membrane protein</topology>
    </subcellularLocation>
</comment>
<reference evidence="9 10" key="1">
    <citation type="submission" date="2018-05" db="EMBL/GenBank/DDBJ databases">
        <title>Draft genome of Methanospirillum lacunae Ki8-1.</title>
        <authorList>
            <person name="Dueholm M.S."/>
            <person name="Nielsen P.H."/>
            <person name="Bakmann L.F."/>
            <person name="Otzen D.E."/>
        </authorList>
    </citation>
    <scope>NUCLEOTIDE SEQUENCE [LARGE SCALE GENOMIC DNA]</scope>
    <source>
        <strain evidence="9 10">Ki8-1</strain>
    </source>
</reference>
<dbReference type="EMBL" id="QGMY01000006">
    <property type="protein sequence ID" value="PWR72809.1"/>
    <property type="molecule type" value="Genomic_DNA"/>
</dbReference>
<dbReference type="Gene3D" id="1.10.3720.10">
    <property type="entry name" value="MetI-like"/>
    <property type="match status" value="1"/>
</dbReference>
<comment type="caution">
    <text evidence="9">The sequence shown here is derived from an EMBL/GenBank/DDBJ whole genome shotgun (WGS) entry which is preliminary data.</text>
</comment>
<dbReference type="InterPro" id="IPR000515">
    <property type="entry name" value="MetI-like"/>
</dbReference>
<keyword evidence="3" id="KW-1003">Cell membrane</keyword>
<organism evidence="9 10">
    <name type="scientific">Methanospirillum lacunae</name>
    <dbReference type="NCBI Taxonomy" id="668570"/>
    <lineage>
        <taxon>Archaea</taxon>
        <taxon>Methanobacteriati</taxon>
        <taxon>Methanobacteriota</taxon>
        <taxon>Stenosarchaea group</taxon>
        <taxon>Methanomicrobia</taxon>
        <taxon>Methanomicrobiales</taxon>
        <taxon>Methanospirillaceae</taxon>
        <taxon>Methanospirillum</taxon>
    </lineage>
</organism>
<evidence type="ECO:0000313" key="9">
    <source>
        <dbReference type="EMBL" id="PWR72809.1"/>
    </source>
</evidence>
<keyword evidence="2 7" id="KW-0813">Transport</keyword>
<evidence type="ECO:0000313" key="10">
    <source>
        <dbReference type="Proteomes" id="UP000245657"/>
    </source>
</evidence>
<keyword evidence="6 7" id="KW-0472">Membrane</keyword>
<feature type="transmembrane region" description="Helical" evidence="7">
    <location>
        <begin position="112"/>
        <end position="142"/>
    </location>
</feature>
<keyword evidence="5 7" id="KW-1133">Transmembrane helix</keyword>
<protein>
    <submittedName>
        <fullName evidence="9">ABC transporter permease</fullName>
    </submittedName>
</protein>
<dbReference type="AlphaFoldDB" id="A0A2V2MZB3"/>
<dbReference type="GO" id="GO:0005886">
    <property type="term" value="C:plasma membrane"/>
    <property type="evidence" value="ECO:0007669"/>
    <property type="project" value="UniProtKB-SubCell"/>
</dbReference>
<comment type="similarity">
    <text evidence="7">Belongs to the binding-protein-dependent transport system permease family.</text>
</comment>
<keyword evidence="10" id="KW-1185">Reference proteome</keyword>
<dbReference type="PANTHER" id="PTHR30151:SF0">
    <property type="entry name" value="ABC TRANSPORTER PERMEASE PROTEIN MJ0413-RELATED"/>
    <property type="match status" value="1"/>
</dbReference>
<feature type="transmembrane region" description="Helical" evidence="7">
    <location>
        <begin position="227"/>
        <end position="245"/>
    </location>
</feature>
<evidence type="ECO:0000256" key="1">
    <source>
        <dbReference type="ARBA" id="ARBA00004651"/>
    </source>
</evidence>
<feature type="transmembrane region" description="Helical" evidence="7">
    <location>
        <begin position="70"/>
        <end position="91"/>
    </location>
</feature>
<evidence type="ECO:0000256" key="6">
    <source>
        <dbReference type="ARBA" id="ARBA00023136"/>
    </source>
</evidence>
<dbReference type="InterPro" id="IPR035906">
    <property type="entry name" value="MetI-like_sf"/>
</dbReference>
<dbReference type="GO" id="GO:0055085">
    <property type="term" value="P:transmembrane transport"/>
    <property type="evidence" value="ECO:0007669"/>
    <property type="project" value="InterPro"/>
</dbReference>
<evidence type="ECO:0000259" key="8">
    <source>
        <dbReference type="PROSITE" id="PS50928"/>
    </source>
</evidence>
<dbReference type="CDD" id="cd06261">
    <property type="entry name" value="TM_PBP2"/>
    <property type="match status" value="1"/>
</dbReference>
<evidence type="ECO:0000256" key="7">
    <source>
        <dbReference type="RuleBase" id="RU363032"/>
    </source>
</evidence>
<dbReference type="OrthoDB" id="50379at2157"/>
<dbReference type="Pfam" id="PF00528">
    <property type="entry name" value="BPD_transp_1"/>
    <property type="match status" value="1"/>
</dbReference>
<evidence type="ECO:0000256" key="4">
    <source>
        <dbReference type="ARBA" id="ARBA00022692"/>
    </source>
</evidence>
<feature type="transmembrane region" description="Helical" evidence="7">
    <location>
        <begin position="12"/>
        <end position="34"/>
    </location>
</feature>
<dbReference type="Proteomes" id="UP000245657">
    <property type="component" value="Unassembled WGS sequence"/>
</dbReference>
<accession>A0A2V2MZB3</accession>
<keyword evidence="4 7" id="KW-0812">Transmembrane</keyword>
<evidence type="ECO:0000256" key="5">
    <source>
        <dbReference type="ARBA" id="ARBA00022989"/>
    </source>
</evidence>
<dbReference type="GeneID" id="97548485"/>
<evidence type="ECO:0000256" key="3">
    <source>
        <dbReference type="ARBA" id="ARBA00022475"/>
    </source>
</evidence>
<dbReference type="PROSITE" id="PS50928">
    <property type="entry name" value="ABC_TM1"/>
    <property type="match status" value="1"/>
</dbReference>
<dbReference type="RefSeq" id="WP_109968321.1">
    <property type="nucleotide sequence ID" value="NZ_CP176093.1"/>
</dbReference>
<dbReference type="PANTHER" id="PTHR30151">
    <property type="entry name" value="ALKANE SULFONATE ABC TRANSPORTER-RELATED, MEMBRANE SUBUNIT"/>
    <property type="match status" value="1"/>
</dbReference>
<proteinExistence type="inferred from homology"/>